<evidence type="ECO:0000256" key="2">
    <source>
        <dbReference type="SAM" id="SignalP"/>
    </source>
</evidence>
<gene>
    <name evidence="3" type="ORF">Tco025E_03935</name>
</gene>
<keyword evidence="1" id="KW-0812">Transmembrane</keyword>
<keyword evidence="1" id="KW-1133">Transmembrane helix</keyword>
<reference evidence="3 4" key="1">
    <citation type="journal article" date="2018" name="BMC Genomics">
        <title>Genomic comparison of Trypanosoma conorhini and Trypanosoma rangeli to Trypanosoma cruzi strains of high and low virulence.</title>
        <authorList>
            <person name="Bradwell K.R."/>
            <person name="Koparde V.N."/>
            <person name="Matveyev A.V."/>
            <person name="Serrano M.G."/>
            <person name="Alves J.M."/>
            <person name="Parikh H."/>
            <person name="Huang B."/>
            <person name="Lee V."/>
            <person name="Espinosa-Alvarez O."/>
            <person name="Ortiz P.A."/>
            <person name="Costa-Martins A.G."/>
            <person name="Teixeira M.M."/>
            <person name="Buck G.A."/>
        </authorList>
    </citation>
    <scope>NUCLEOTIDE SEQUENCE [LARGE SCALE GENOMIC DNA]</scope>
    <source>
        <strain evidence="3 4">025E</strain>
    </source>
</reference>
<dbReference type="GeneID" id="40317546"/>
<sequence>MSVMHTPTFRAKLLPDVLLFVAVLASQLCRAEEVVAEALQLTRTEGPLELLRRKNIRWQAAWGAEEVSEDASREALLAGRDDLGEAHVTAPVGERVVTVTLSLHFTLLLCEESRRSVGGFLRGRCTLRPSPALSQSEFFFNYRVPQKATEASDAATAPRVPQTCRLYEENAGRDTELEVGTVTYEEKENAGEGQTADICIRLRPTRAAPDAAAWLSGALRLTGVSTEEVERRRWRRRAASTVVGRWGYPLLAVLVLHGGLFALNKIFARRHPPAAGKPKHD</sequence>
<proteinExistence type="predicted"/>
<evidence type="ECO:0000313" key="4">
    <source>
        <dbReference type="Proteomes" id="UP000284403"/>
    </source>
</evidence>
<keyword evidence="4" id="KW-1185">Reference proteome</keyword>
<accession>A0A3R7NLB2</accession>
<feature type="chain" id="PRO_5018776050" description="Transmembrane protein" evidence="2">
    <location>
        <begin position="32"/>
        <end position="281"/>
    </location>
</feature>
<protein>
    <recommendedName>
        <fullName evidence="5">Transmembrane protein</fullName>
    </recommendedName>
</protein>
<evidence type="ECO:0008006" key="5">
    <source>
        <dbReference type="Google" id="ProtNLM"/>
    </source>
</evidence>
<dbReference type="RefSeq" id="XP_029229070.1">
    <property type="nucleotide sequence ID" value="XM_029370851.1"/>
</dbReference>
<dbReference type="Proteomes" id="UP000284403">
    <property type="component" value="Unassembled WGS sequence"/>
</dbReference>
<dbReference type="AlphaFoldDB" id="A0A3R7NLB2"/>
<dbReference type="EMBL" id="MKKU01000189">
    <property type="protein sequence ID" value="RNF20045.1"/>
    <property type="molecule type" value="Genomic_DNA"/>
</dbReference>
<feature type="transmembrane region" description="Helical" evidence="1">
    <location>
        <begin position="246"/>
        <end position="263"/>
    </location>
</feature>
<name>A0A3R7NLB2_9TRYP</name>
<keyword evidence="1" id="KW-0472">Membrane</keyword>
<comment type="caution">
    <text evidence="3">The sequence shown here is derived from an EMBL/GenBank/DDBJ whole genome shotgun (WGS) entry which is preliminary data.</text>
</comment>
<evidence type="ECO:0000256" key="1">
    <source>
        <dbReference type="SAM" id="Phobius"/>
    </source>
</evidence>
<feature type="signal peptide" evidence="2">
    <location>
        <begin position="1"/>
        <end position="31"/>
    </location>
</feature>
<organism evidence="3 4">
    <name type="scientific">Trypanosoma conorhini</name>
    <dbReference type="NCBI Taxonomy" id="83891"/>
    <lineage>
        <taxon>Eukaryota</taxon>
        <taxon>Discoba</taxon>
        <taxon>Euglenozoa</taxon>
        <taxon>Kinetoplastea</taxon>
        <taxon>Metakinetoplastina</taxon>
        <taxon>Trypanosomatida</taxon>
        <taxon>Trypanosomatidae</taxon>
        <taxon>Trypanosoma</taxon>
    </lineage>
</organism>
<dbReference type="OrthoDB" id="241311at2759"/>
<evidence type="ECO:0000313" key="3">
    <source>
        <dbReference type="EMBL" id="RNF20045.1"/>
    </source>
</evidence>
<keyword evidence="2" id="KW-0732">Signal</keyword>